<feature type="compositionally biased region" description="Basic residues" evidence="1">
    <location>
        <begin position="69"/>
        <end position="81"/>
    </location>
</feature>
<proteinExistence type="predicted"/>
<evidence type="ECO:0000256" key="1">
    <source>
        <dbReference type="SAM" id="MobiDB-lite"/>
    </source>
</evidence>
<reference evidence="3" key="1">
    <citation type="submission" date="2016-06" db="EMBL/GenBank/DDBJ databases">
        <title>Parallel loss of symbiosis genes in relatives of nitrogen-fixing non-legume Parasponia.</title>
        <authorList>
            <person name="Van Velzen R."/>
            <person name="Holmer R."/>
            <person name="Bu F."/>
            <person name="Rutten L."/>
            <person name="Van Zeijl A."/>
            <person name="Liu W."/>
            <person name="Santuari L."/>
            <person name="Cao Q."/>
            <person name="Sharma T."/>
            <person name="Shen D."/>
            <person name="Roswanjaya Y."/>
            <person name="Wardhani T."/>
            <person name="Kalhor M.S."/>
            <person name="Jansen J."/>
            <person name="Van den Hoogen J."/>
            <person name="Gungor B."/>
            <person name="Hartog M."/>
            <person name="Hontelez J."/>
            <person name="Verver J."/>
            <person name="Yang W.-C."/>
            <person name="Schijlen E."/>
            <person name="Repin R."/>
            <person name="Schilthuizen M."/>
            <person name="Schranz E."/>
            <person name="Heidstra R."/>
            <person name="Miyata K."/>
            <person name="Fedorova E."/>
            <person name="Kohlen W."/>
            <person name="Bisseling T."/>
            <person name="Smit S."/>
            <person name="Geurts R."/>
        </authorList>
    </citation>
    <scope>NUCLEOTIDE SEQUENCE [LARGE SCALE GENOMIC DNA]</scope>
    <source>
        <strain evidence="3">cv. WU1-14</strain>
    </source>
</reference>
<dbReference type="Proteomes" id="UP000237105">
    <property type="component" value="Unassembled WGS sequence"/>
</dbReference>
<dbReference type="EMBL" id="JXTB01000173">
    <property type="protein sequence ID" value="PON56263.1"/>
    <property type="molecule type" value="Genomic_DNA"/>
</dbReference>
<feature type="compositionally biased region" description="Basic and acidic residues" evidence="1">
    <location>
        <begin position="57"/>
        <end position="68"/>
    </location>
</feature>
<gene>
    <name evidence="2" type="ORF">PanWU01x14_182750</name>
</gene>
<feature type="region of interest" description="Disordered" evidence="1">
    <location>
        <begin position="230"/>
        <end position="252"/>
    </location>
</feature>
<evidence type="ECO:0000313" key="3">
    <source>
        <dbReference type="Proteomes" id="UP000237105"/>
    </source>
</evidence>
<comment type="caution">
    <text evidence="2">The sequence shown here is derived from an EMBL/GenBank/DDBJ whole genome shotgun (WGS) entry which is preliminary data.</text>
</comment>
<name>A0A2P5C5C8_PARAD</name>
<organism evidence="2 3">
    <name type="scientific">Parasponia andersonii</name>
    <name type="common">Sponia andersonii</name>
    <dbReference type="NCBI Taxonomy" id="3476"/>
    <lineage>
        <taxon>Eukaryota</taxon>
        <taxon>Viridiplantae</taxon>
        <taxon>Streptophyta</taxon>
        <taxon>Embryophyta</taxon>
        <taxon>Tracheophyta</taxon>
        <taxon>Spermatophyta</taxon>
        <taxon>Magnoliopsida</taxon>
        <taxon>eudicotyledons</taxon>
        <taxon>Gunneridae</taxon>
        <taxon>Pentapetalae</taxon>
        <taxon>rosids</taxon>
        <taxon>fabids</taxon>
        <taxon>Rosales</taxon>
        <taxon>Cannabaceae</taxon>
        <taxon>Parasponia</taxon>
    </lineage>
</organism>
<sequence>MATSSSLATTASLVVATSRRRLSAARGSFAGGLCEQTMPGRQAVAVVILWPREIQEKERESGEGERESRVRKRERVTRKKDTHSQKLHTIPNSEVDSLRRQLCFLGRVTLQRVEGPSDWYLCPSSPEGVIVLGRKSSGGCRFEEAVWLMNRECARLHDDEALPRPKRVLSSTACGLKLYSGNIWSCYLRMRSESRRPASRSITQEMPNIVIKYGREASLSLPGGSAILANPASSSRPKVGTGSGEKVGSGSACSCGEIVELSGRALRSCLSSPPPVLLKRGRDEGPTEGEGVLHLYEHTGQDKTKRSQVDGYSSEATSKVVKVAMARRPLSSGKGAFVVGEEESHSIYAKYTQGEDSTTKFELKALSLENMDLITSSVECKCYGEEVKRSLFHHAKGRLRLVLKPGGCQEVLGLRSQAELTSLAQAEAKLKEQELQSAMIEIGLTFITHDKAVDEAKVAKKAEVKAKLKALKDRLADAEKLKISGTEIIPASDPPEQATDIFEGQLAPGILTGAKPSVIILSSDESELDALPFVENDLSVDLGIPPPVGEFDPHVWFDFSDPKWNYVRNQLQGLVDSCLDPLLVKKRSRLGSYQE</sequence>
<keyword evidence="3" id="KW-1185">Reference proteome</keyword>
<dbReference type="OrthoDB" id="1775530at2759"/>
<protein>
    <submittedName>
        <fullName evidence="2">Uncharacterized protein</fullName>
    </submittedName>
</protein>
<dbReference type="AlphaFoldDB" id="A0A2P5C5C8"/>
<accession>A0A2P5C5C8</accession>
<feature type="region of interest" description="Disordered" evidence="1">
    <location>
        <begin position="57"/>
        <end position="85"/>
    </location>
</feature>
<evidence type="ECO:0000313" key="2">
    <source>
        <dbReference type="EMBL" id="PON56263.1"/>
    </source>
</evidence>